<organism evidence="3 4">
    <name type="scientific">Prauserella muralis</name>
    <dbReference type="NCBI Taxonomy" id="588067"/>
    <lineage>
        <taxon>Bacteria</taxon>
        <taxon>Bacillati</taxon>
        <taxon>Actinomycetota</taxon>
        <taxon>Actinomycetes</taxon>
        <taxon>Pseudonocardiales</taxon>
        <taxon>Pseudonocardiaceae</taxon>
        <taxon>Prauserella</taxon>
    </lineage>
</organism>
<dbReference type="Pfam" id="PF04314">
    <property type="entry name" value="PCuAC"/>
    <property type="match status" value="1"/>
</dbReference>
<keyword evidence="4" id="KW-1185">Reference proteome</keyword>
<feature type="region of interest" description="Disordered" evidence="1">
    <location>
        <begin position="156"/>
        <end position="177"/>
    </location>
</feature>
<dbReference type="Proteomes" id="UP000249915">
    <property type="component" value="Unassembled WGS sequence"/>
</dbReference>
<dbReference type="Gene3D" id="2.60.40.1890">
    <property type="entry name" value="PCu(A)C copper chaperone"/>
    <property type="match status" value="1"/>
</dbReference>
<dbReference type="PANTHER" id="PTHR36302">
    <property type="entry name" value="BLR7088 PROTEIN"/>
    <property type="match status" value="1"/>
</dbReference>
<keyword evidence="2" id="KW-0732">Signal</keyword>
<feature type="signal peptide" evidence="2">
    <location>
        <begin position="1"/>
        <end position="20"/>
    </location>
</feature>
<proteinExistence type="predicted"/>
<dbReference type="OrthoDB" id="5188566at2"/>
<gene>
    <name evidence="3" type="ORF">BAY60_01530</name>
</gene>
<dbReference type="SUPFAM" id="SSF110087">
    <property type="entry name" value="DR1885-like metal-binding protein"/>
    <property type="match status" value="1"/>
</dbReference>
<name>A0A2V4B7M8_9PSEU</name>
<dbReference type="EMBL" id="MASW01000001">
    <property type="protein sequence ID" value="PXY31121.1"/>
    <property type="molecule type" value="Genomic_DNA"/>
</dbReference>
<dbReference type="AlphaFoldDB" id="A0A2V4B7M8"/>
<comment type="caution">
    <text evidence="3">The sequence shown here is derived from an EMBL/GenBank/DDBJ whole genome shotgun (WGS) entry which is preliminary data.</text>
</comment>
<evidence type="ECO:0000313" key="4">
    <source>
        <dbReference type="Proteomes" id="UP000249915"/>
    </source>
</evidence>
<feature type="compositionally biased region" description="Basic and acidic residues" evidence="1">
    <location>
        <begin position="162"/>
        <end position="177"/>
    </location>
</feature>
<feature type="chain" id="PRO_5039617527" description="Copper(I)-binding protein" evidence="2">
    <location>
        <begin position="21"/>
        <end position="177"/>
    </location>
</feature>
<dbReference type="InterPro" id="IPR058248">
    <property type="entry name" value="Lxx211020-like"/>
</dbReference>
<dbReference type="InterPro" id="IPR036182">
    <property type="entry name" value="PCuAC_sf"/>
</dbReference>
<dbReference type="PANTHER" id="PTHR36302:SF1">
    <property type="entry name" value="COPPER CHAPERONE PCU(A)C"/>
    <property type="match status" value="1"/>
</dbReference>
<evidence type="ECO:0000313" key="3">
    <source>
        <dbReference type="EMBL" id="PXY31121.1"/>
    </source>
</evidence>
<sequence length="177" mass="17838">MLGAAVLGLGAALFLTGCGAGQITQTDTQAAAINGANAQSGNIAIRDAELAYPEGTQPAAYVQGANAEVMLSIVNQGGTNDQLVSVSSPAASGVSVTGDRAVPADSTLVVGPAAPGLDNRLHAEIVLEGLKRQVRPGQTVDATFTFRDAGPVEVELPISAPDEPRESEEGHEAEGGH</sequence>
<evidence type="ECO:0000256" key="1">
    <source>
        <dbReference type="SAM" id="MobiDB-lite"/>
    </source>
</evidence>
<reference evidence="3 4" key="1">
    <citation type="submission" date="2016-07" db="EMBL/GenBank/DDBJ databases">
        <title>Draft genome sequence of Prauserella muralis DSM 45305, isolated from a mould-covered wall in an indoor environment.</title>
        <authorList>
            <person name="Ruckert C."/>
            <person name="Albersmeier A."/>
            <person name="Jiang C.-L."/>
            <person name="Jiang Y."/>
            <person name="Kalinowski J."/>
            <person name="Schneider O."/>
            <person name="Winkler A."/>
            <person name="Zotchev S.B."/>
        </authorList>
    </citation>
    <scope>NUCLEOTIDE SEQUENCE [LARGE SCALE GENOMIC DNA]</scope>
    <source>
        <strain evidence="3 4">DSM 45305</strain>
    </source>
</reference>
<accession>A0A2V4B7M8</accession>
<evidence type="ECO:0000256" key="2">
    <source>
        <dbReference type="SAM" id="SignalP"/>
    </source>
</evidence>
<evidence type="ECO:0008006" key="5">
    <source>
        <dbReference type="Google" id="ProtNLM"/>
    </source>
</evidence>
<protein>
    <recommendedName>
        <fullName evidence="5">Copper(I)-binding protein</fullName>
    </recommendedName>
</protein>
<dbReference type="InterPro" id="IPR007410">
    <property type="entry name" value="LpqE-like"/>
</dbReference>